<dbReference type="OrthoDB" id="10055955at2759"/>
<dbReference type="EMBL" id="CAJNOO010005179">
    <property type="protein sequence ID" value="CAF1407628.1"/>
    <property type="molecule type" value="Genomic_DNA"/>
</dbReference>
<dbReference type="Proteomes" id="UP000663836">
    <property type="component" value="Unassembled WGS sequence"/>
</dbReference>
<evidence type="ECO:0000313" key="2">
    <source>
        <dbReference type="EMBL" id="CAF1514757.1"/>
    </source>
</evidence>
<organism evidence="2 4">
    <name type="scientific">Rotaria sordida</name>
    <dbReference type="NCBI Taxonomy" id="392033"/>
    <lineage>
        <taxon>Eukaryota</taxon>
        <taxon>Metazoa</taxon>
        <taxon>Spiralia</taxon>
        <taxon>Gnathifera</taxon>
        <taxon>Rotifera</taxon>
        <taxon>Eurotatoria</taxon>
        <taxon>Bdelloidea</taxon>
        <taxon>Philodinida</taxon>
        <taxon>Philodinidae</taxon>
        <taxon>Rotaria</taxon>
    </lineage>
</organism>
<reference evidence="2" key="1">
    <citation type="submission" date="2021-02" db="EMBL/GenBank/DDBJ databases">
        <authorList>
            <person name="Nowell W R."/>
        </authorList>
    </citation>
    <scope>NUCLEOTIDE SEQUENCE</scope>
</reference>
<evidence type="ECO:0000313" key="4">
    <source>
        <dbReference type="Proteomes" id="UP000663864"/>
    </source>
</evidence>
<accession>A0A815UEI6</accession>
<gene>
    <name evidence="3" type="ORF">JBS370_LOCUS36465</name>
    <name evidence="1" type="ORF">RFH988_LOCUS35108</name>
    <name evidence="2" type="ORF">ZHD862_LOCUS38089</name>
</gene>
<evidence type="ECO:0008006" key="5">
    <source>
        <dbReference type="Google" id="ProtNLM"/>
    </source>
</evidence>
<evidence type="ECO:0000313" key="3">
    <source>
        <dbReference type="EMBL" id="CAF4199849.1"/>
    </source>
</evidence>
<sequence length="460" mass="54032">MTDYLSNLPIELIDKILNDVPSFDILKSLCLDLLFISSSLKYLCLHLVNFHDISRIDLRGEQISSIENLILGNISMNLSHIYSITPSLRTLDTTINPYYFNCTEHFFPPQQLRQLSIKLFHGFRFSTIERLLYQMTSLVQLTIIAYNIYNSEIDGVAWEQILTNIITFKFLFRFHEKTWNQEPIGLEMFSTPFWLENKHWHIQYDRCTVSGFSLLYTTPYIDDTYPWEYIKGPIITKSPGPQILSFPNINHLLVTSTSPTNTEILYRFTKLQQLFVKDIGKSFYVLLNDIVPYIDISNITEFSINSHFPIDSHYSKLSGDFIVKFLFTMSHLRSISVPIDFLKLLFLYRWPNINRLEISFHICPAAARTQKQITSDEIDILYYSFNHIEYIEFDYELDVNIIKLINNIPITICCIVIYQPVNVTADTFDGFITREWLEQNTRLCNFLYSCNKQNTVTLWV</sequence>
<dbReference type="EMBL" id="CAJNOT010008072">
    <property type="protein sequence ID" value="CAF1514757.1"/>
    <property type="molecule type" value="Genomic_DNA"/>
</dbReference>
<dbReference type="Proteomes" id="UP000663882">
    <property type="component" value="Unassembled WGS sequence"/>
</dbReference>
<protein>
    <recommendedName>
        <fullName evidence="5">F-box domain-containing protein</fullName>
    </recommendedName>
</protein>
<dbReference type="Proteomes" id="UP000663864">
    <property type="component" value="Unassembled WGS sequence"/>
</dbReference>
<comment type="caution">
    <text evidence="2">The sequence shown here is derived from an EMBL/GenBank/DDBJ whole genome shotgun (WGS) entry which is preliminary data.</text>
</comment>
<dbReference type="AlphaFoldDB" id="A0A815UEI6"/>
<evidence type="ECO:0000313" key="1">
    <source>
        <dbReference type="EMBL" id="CAF1407628.1"/>
    </source>
</evidence>
<proteinExistence type="predicted"/>
<name>A0A815UEI6_9BILA</name>
<dbReference type="EMBL" id="CAJOBD010014417">
    <property type="protein sequence ID" value="CAF4199849.1"/>
    <property type="molecule type" value="Genomic_DNA"/>
</dbReference>